<organism evidence="14 15">
    <name type="scientific">Perkinsus olseni</name>
    <name type="common">Perkinsus atlanticus</name>
    <dbReference type="NCBI Taxonomy" id="32597"/>
    <lineage>
        <taxon>Eukaryota</taxon>
        <taxon>Sar</taxon>
        <taxon>Alveolata</taxon>
        <taxon>Perkinsozoa</taxon>
        <taxon>Perkinsea</taxon>
        <taxon>Perkinsida</taxon>
        <taxon>Perkinsidae</taxon>
        <taxon>Perkinsus</taxon>
    </lineage>
</organism>
<dbReference type="InterPro" id="IPR005846">
    <property type="entry name" value="A-D-PHexomutase_a/b/a-III"/>
</dbReference>
<dbReference type="InterPro" id="IPR005844">
    <property type="entry name" value="A-D-PHexomutase_a/b/a-I"/>
</dbReference>
<evidence type="ECO:0000259" key="12">
    <source>
        <dbReference type="Pfam" id="PF02879"/>
    </source>
</evidence>
<name>A0A7J6LZX2_PEROL</name>
<accession>A0A7J6LZX2</accession>
<evidence type="ECO:0000256" key="3">
    <source>
        <dbReference type="ARBA" id="ARBA00010231"/>
    </source>
</evidence>
<feature type="domain" description="Alpha-D-phosphohexomutase alpha/beta/alpha" evidence="13">
    <location>
        <begin position="358"/>
        <end position="460"/>
    </location>
</feature>
<dbReference type="SUPFAM" id="SSF55957">
    <property type="entry name" value="Phosphoglucomutase, C-terminal domain"/>
    <property type="match status" value="1"/>
</dbReference>
<dbReference type="GO" id="GO:0005634">
    <property type="term" value="C:nucleus"/>
    <property type="evidence" value="ECO:0007669"/>
    <property type="project" value="TreeGrafter"/>
</dbReference>
<reference evidence="14 15" key="1">
    <citation type="submission" date="2020-04" db="EMBL/GenBank/DDBJ databases">
        <title>Perkinsus olseni comparative genomics.</title>
        <authorList>
            <person name="Bogema D.R."/>
        </authorList>
    </citation>
    <scope>NUCLEOTIDE SEQUENCE [LARGE SCALE GENOMIC DNA]</scope>
    <source>
        <strain evidence="14">ATCC PRA-179</strain>
    </source>
</reference>
<evidence type="ECO:0000256" key="9">
    <source>
        <dbReference type="ARBA" id="ARBA00023235"/>
    </source>
</evidence>
<evidence type="ECO:0000256" key="7">
    <source>
        <dbReference type="ARBA" id="ARBA00022723"/>
    </source>
</evidence>
<dbReference type="InterPro" id="IPR005845">
    <property type="entry name" value="A-D-PHexomutase_a/b/a-II"/>
</dbReference>
<evidence type="ECO:0000313" key="15">
    <source>
        <dbReference type="Proteomes" id="UP000570595"/>
    </source>
</evidence>
<evidence type="ECO:0000259" key="11">
    <source>
        <dbReference type="Pfam" id="PF02878"/>
    </source>
</evidence>
<dbReference type="Pfam" id="PF02878">
    <property type="entry name" value="PGM_PMM_I"/>
    <property type="match status" value="1"/>
</dbReference>
<comment type="caution">
    <text evidence="14">The sequence shown here is derived from an EMBL/GenBank/DDBJ whole genome shotgun (WGS) entry which is preliminary data.</text>
</comment>
<dbReference type="PANTHER" id="PTHR45745">
    <property type="entry name" value="PHOSPHOMANNOMUTASE 45A"/>
    <property type="match status" value="1"/>
</dbReference>
<sequence>MSSSNEALQYWLSLDFYKATRDEASSFSEEDIAQHLNPEKRLVFGTAGLRSRMGAGFDRMNCLTVMQASQGLCRYLEGQFGKEALAERGVVFGFDGRYNSKRFAHVAAAVFLSQGAKVYLYDKATTCTPFNPYLVKKNNCCAGAQVTASHNPKMDNGYKVYAANGAQIIPPMDSDISASIAKNLVPWKEALELLNVDGECYLKDTSKIIDPYDDVLATYLDQMYHELCRFPEENKKSTLKFAYTAMHGVGLPFTTGLLKRFNIPDECVKVFEPQAHPDPEFPTVPFPNPEEKGALNLCLAFAKENNCDYVIANDPDSDRFTACEKQKNGEWHQFSGDEIGTIFGDFSILMALRRGVPAEKCLVLNSTVSSKMLAAVAKHYGCQYTDTLTGFKWLANTSLKLTKENPELVHCLAYEEAIGYALTMAVPDKDGVTAASVWAEMANYWRREKGITLCERLEELRQTVGYFANNNGYFLCYDPKVMKQIFDSFRNNGAYAKSLGSSTIAGIRDVTLGYDSRMSDKKSVLPTTPDQQMITLYFDNNAVVTLRGSGTEPKLKYYCEMSDRKSEEQAKANLEVVVNDVINNFLQPEKNGLERR</sequence>
<evidence type="ECO:0000313" key="14">
    <source>
        <dbReference type="EMBL" id="KAF4664827.1"/>
    </source>
</evidence>
<dbReference type="Gene3D" id="3.40.120.10">
    <property type="entry name" value="Alpha-D-Glucose-1,6-Bisphosphate, subunit A, domain 3"/>
    <property type="match status" value="3"/>
</dbReference>
<dbReference type="PANTHER" id="PTHR45745:SF1">
    <property type="entry name" value="PHOSPHOGLUCOMUTASE 2B-RELATED"/>
    <property type="match status" value="1"/>
</dbReference>
<comment type="similarity">
    <text evidence="3">Belongs to the phosphohexose mutase family.</text>
</comment>
<dbReference type="InterPro" id="IPR016055">
    <property type="entry name" value="A-D-PHexomutase_a/b/a-I/II/III"/>
</dbReference>
<evidence type="ECO:0000259" key="13">
    <source>
        <dbReference type="Pfam" id="PF02880"/>
    </source>
</evidence>
<dbReference type="CDD" id="cd05799">
    <property type="entry name" value="PGM2"/>
    <property type="match status" value="1"/>
</dbReference>
<dbReference type="Proteomes" id="UP000570595">
    <property type="component" value="Unassembled WGS sequence"/>
</dbReference>
<dbReference type="GO" id="GO:0006006">
    <property type="term" value="P:glucose metabolic process"/>
    <property type="evidence" value="ECO:0007669"/>
    <property type="project" value="UniProtKB-KW"/>
</dbReference>
<dbReference type="GO" id="GO:0005737">
    <property type="term" value="C:cytoplasm"/>
    <property type="evidence" value="ECO:0007669"/>
    <property type="project" value="UniProtKB-SubCell"/>
</dbReference>
<gene>
    <name evidence="14" type="primary">PGM2_1</name>
    <name evidence="14" type="ORF">FOZ61_000452</name>
</gene>
<keyword evidence="10" id="KW-0119">Carbohydrate metabolism</keyword>
<evidence type="ECO:0000256" key="4">
    <source>
        <dbReference type="ARBA" id="ARBA00022490"/>
    </source>
</evidence>
<dbReference type="InterPro" id="IPR036900">
    <property type="entry name" value="A-D-PHexomutase_C_sf"/>
</dbReference>
<evidence type="ECO:0000256" key="2">
    <source>
        <dbReference type="ARBA" id="ARBA00004496"/>
    </source>
</evidence>
<evidence type="ECO:0000256" key="10">
    <source>
        <dbReference type="ARBA" id="ARBA00023277"/>
    </source>
</evidence>
<dbReference type="GO" id="GO:0046872">
    <property type="term" value="F:metal ion binding"/>
    <property type="evidence" value="ECO:0007669"/>
    <property type="project" value="UniProtKB-KW"/>
</dbReference>
<protein>
    <submittedName>
        <fullName evidence="14">Phosphoglucomutase-2</fullName>
    </submittedName>
</protein>
<dbReference type="Pfam" id="PF02880">
    <property type="entry name" value="PGM_PMM_III"/>
    <property type="match status" value="1"/>
</dbReference>
<dbReference type="FunFam" id="3.40.120.10:FF:000035">
    <property type="entry name" value="Pgm3p"/>
    <property type="match status" value="1"/>
</dbReference>
<proteinExistence type="inferred from homology"/>
<dbReference type="GO" id="GO:0006166">
    <property type="term" value="P:purine ribonucleoside salvage"/>
    <property type="evidence" value="ECO:0007669"/>
    <property type="project" value="TreeGrafter"/>
</dbReference>
<keyword evidence="7" id="KW-0479">Metal-binding</keyword>
<evidence type="ECO:0000256" key="6">
    <source>
        <dbReference type="ARBA" id="ARBA00022553"/>
    </source>
</evidence>
<dbReference type="EMBL" id="JABAHT010000108">
    <property type="protein sequence ID" value="KAF4664827.1"/>
    <property type="molecule type" value="Genomic_DNA"/>
</dbReference>
<dbReference type="AlphaFoldDB" id="A0A7J6LZX2"/>
<keyword evidence="6" id="KW-0597">Phosphoprotein</keyword>
<keyword evidence="8" id="KW-0460">Magnesium</keyword>
<evidence type="ECO:0000256" key="5">
    <source>
        <dbReference type="ARBA" id="ARBA00022526"/>
    </source>
</evidence>
<keyword evidence="5" id="KW-0313">Glucose metabolism</keyword>
<evidence type="ECO:0000256" key="1">
    <source>
        <dbReference type="ARBA" id="ARBA00001946"/>
    </source>
</evidence>
<feature type="domain" description="Alpha-D-phosphohexomutase alpha/beta/alpha" evidence="11">
    <location>
        <begin position="42"/>
        <end position="183"/>
    </location>
</feature>
<feature type="domain" description="Alpha-D-phosphohexomutase alpha/beta/alpha" evidence="12">
    <location>
        <begin position="218"/>
        <end position="325"/>
    </location>
</feature>
<dbReference type="SUPFAM" id="SSF53738">
    <property type="entry name" value="Phosphoglucomutase, first 3 domains"/>
    <property type="match status" value="3"/>
</dbReference>
<dbReference type="OrthoDB" id="409777at2759"/>
<comment type="subcellular location">
    <subcellularLocation>
        <location evidence="2">Cytoplasm</location>
    </subcellularLocation>
</comment>
<dbReference type="Pfam" id="PF02879">
    <property type="entry name" value="PGM_PMM_II"/>
    <property type="match status" value="1"/>
</dbReference>
<comment type="cofactor">
    <cofactor evidence="1">
        <name>Mg(2+)</name>
        <dbReference type="ChEBI" id="CHEBI:18420"/>
    </cofactor>
</comment>
<keyword evidence="4" id="KW-0963">Cytoplasm</keyword>
<dbReference type="Gene3D" id="3.30.310.50">
    <property type="entry name" value="Alpha-D-phosphohexomutase, C-terminal domain"/>
    <property type="match status" value="1"/>
</dbReference>
<dbReference type="GO" id="GO:0008973">
    <property type="term" value="F:phosphopentomutase activity"/>
    <property type="evidence" value="ECO:0007669"/>
    <property type="project" value="TreeGrafter"/>
</dbReference>
<evidence type="ECO:0000256" key="8">
    <source>
        <dbReference type="ARBA" id="ARBA00022842"/>
    </source>
</evidence>
<keyword evidence="9" id="KW-0413">Isomerase</keyword>